<name>A0A653DXL4_9PSED</name>
<gene>
    <name evidence="2" type="ORF">PMYSY11_0009</name>
</gene>
<organism evidence="2">
    <name type="scientific">Pseudomonas marincola</name>
    <dbReference type="NCBI Taxonomy" id="437900"/>
    <lineage>
        <taxon>Bacteria</taxon>
        <taxon>Pseudomonadati</taxon>
        <taxon>Pseudomonadota</taxon>
        <taxon>Gammaproteobacteria</taxon>
        <taxon>Pseudomonadales</taxon>
        <taxon>Pseudomonadaceae</taxon>
        <taxon>Pseudomonas</taxon>
    </lineage>
</organism>
<evidence type="ECO:0000256" key="1">
    <source>
        <dbReference type="SAM" id="MobiDB-lite"/>
    </source>
</evidence>
<feature type="region of interest" description="Disordered" evidence="1">
    <location>
        <begin position="53"/>
        <end position="83"/>
    </location>
</feature>
<dbReference type="AlphaFoldDB" id="A0A653DXL4"/>
<reference evidence="2" key="1">
    <citation type="submission" date="2019-02" db="EMBL/GenBank/DDBJ databases">
        <authorList>
            <consortium name="Genoscope - CEA"/>
            <person name="William W."/>
        </authorList>
    </citation>
    <scope>NUCLEOTIDE SEQUENCE [LARGE SCALE GENOMIC DNA]</scope>
    <source>
        <strain evidence="2">YSy11</strain>
    </source>
</reference>
<evidence type="ECO:0000313" key="2">
    <source>
        <dbReference type="EMBL" id="VEV95056.1"/>
    </source>
</evidence>
<dbReference type="EMBL" id="LR215729">
    <property type="protein sequence ID" value="VEV95056.1"/>
    <property type="molecule type" value="Genomic_DNA"/>
</dbReference>
<feature type="compositionally biased region" description="Polar residues" evidence="1">
    <location>
        <begin position="56"/>
        <end position="83"/>
    </location>
</feature>
<protein>
    <submittedName>
        <fullName evidence="2">Uncharacterized protein</fullName>
    </submittedName>
</protein>
<sequence length="83" mass="9171">MLAGETQVEQRDIGSAYVRIAGGDGAIRVRTVVMAALEDKRKKVQWVESQRRALARNSQQRSATVARQASRAGTQQPESRLGY</sequence>
<proteinExistence type="predicted"/>
<accession>A0A653DXL4</accession>